<evidence type="ECO:0000313" key="3">
    <source>
        <dbReference type="Proteomes" id="UP001501009"/>
    </source>
</evidence>
<gene>
    <name evidence="2" type="ORF">GCM10022403_001510</name>
</gene>
<organism evidence="2 3">
    <name type="scientific">Streptomyces coacervatus</name>
    <dbReference type="NCBI Taxonomy" id="647381"/>
    <lineage>
        <taxon>Bacteria</taxon>
        <taxon>Bacillati</taxon>
        <taxon>Actinomycetota</taxon>
        <taxon>Actinomycetes</taxon>
        <taxon>Kitasatosporales</taxon>
        <taxon>Streptomycetaceae</taxon>
        <taxon>Streptomyces</taxon>
    </lineage>
</organism>
<keyword evidence="3" id="KW-1185">Reference proteome</keyword>
<sequence length="160" mass="17635">MFAAAASDARISGNTDRMSESEFPPEHRPVDLYLGFLRTSMDTENYRQLLGVVEPVLRALDEQRLPALDFALDGDHGDGLSQEVRDEAALVIAAAVTGRLDNEVVEIDLEETGPIRVITDADTASDPARLGEIADYILERHRQNEELRGIAEVSDLPTDF</sequence>
<evidence type="ECO:0000256" key="1">
    <source>
        <dbReference type="SAM" id="MobiDB-lite"/>
    </source>
</evidence>
<dbReference type="Proteomes" id="UP001501009">
    <property type="component" value="Unassembled WGS sequence"/>
</dbReference>
<feature type="region of interest" description="Disordered" evidence="1">
    <location>
        <begin position="1"/>
        <end position="24"/>
    </location>
</feature>
<protein>
    <submittedName>
        <fullName evidence="2">Uncharacterized protein</fullName>
    </submittedName>
</protein>
<name>A0ABP7GLR9_9ACTN</name>
<evidence type="ECO:0000313" key="2">
    <source>
        <dbReference type="EMBL" id="GAA3769816.1"/>
    </source>
</evidence>
<accession>A0ABP7GLR9</accession>
<proteinExistence type="predicted"/>
<reference evidence="3" key="1">
    <citation type="journal article" date="2019" name="Int. J. Syst. Evol. Microbiol.">
        <title>The Global Catalogue of Microorganisms (GCM) 10K type strain sequencing project: providing services to taxonomists for standard genome sequencing and annotation.</title>
        <authorList>
            <consortium name="The Broad Institute Genomics Platform"/>
            <consortium name="The Broad Institute Genome Sequencing Center for Infectious Disease"/>
            <person name="Wu L."/>
            <person name="Ma J."/>
        </authorList>
    </citation>
    <scope>NUCLEOTIDE SEQUENCE [LARGE SCALE GENOMIC DNA]</scope>
    <source>
        <strain evidence="3">JCM 17138</strain>
    </source>
</reference>
<dbReference type="EMBL" id="BAABDE010000002">
    <property type="protein sequence ID" value="GAA3769816.1"/>
    <property type="molecule type" value="Genomic_DNA"/>
</dbReference>
<comment type="caution">
    <text evidence="2">The sequence shown here is derived from an EMBL/GenBank/DDBJ whole genome shotgun (WGS) entry which is preliminary data.</text>
</comment>